<dbReference type="Proteomes" id="UP000192738">
    <property type="component" value="Unassembled WGS sequence"/>
</dbReference>
<dbReference type="InterPro" id="IPR037208">
    <property type="entry name" value="Spo0E-like_sf"/>
</dbReference>
<gene>
    <name evidence="1" type="ORF">SAMN04488500_1552</name>
</gene>
<evidence type="ECO:0000313" key="2">
    <source>
        <dbReference type="Proteomes" id="UP000192738"/>
    </source>
</evidence>
<evidence type="ECO:0000313" key="1">
    <source>
        <dbReference type="EMBL" id="SMD17921.1"/>
    </source>
</evidence>
<evidence type="ECO:0008006" key="3">
    <source>
        <dbReference type="Google" id="ProtNLM"/>
    </source>
</evidence>
<organism evidence="1 2">
    <name type="scientific">Sporomusa malonica</name>
    <dbReference type="NCBI Taxonomy" id="112901"/>
    <lineage>
        <taxon>Bacteria</taxon>
        <taxon>Bacillati</taxon>
        <taxon>Bacillota</taxon>
        <taxon>Negativicutes</taxon>
        <taxon>Selenomonadales</taxon>
        <taxon>Sporomusaceae</taxon>
        <taxon>Sporomusa</taxon>
    </lineage>
</organism>
<proteinExistence type="predicted"/>
<name>A0A1W2F7L6_9FIRM</name>
<keyword evidence="2" id="KW-1185">Reference proteome</keyword>
<dbReference type="SUPFAM" id="SSF140500">
    <property type="entry name" value="BAS1536-like"/>
    <property type="match status" value="1"/>
</dbReference>
<protein>
    <recommendedName>
        <fullName evidence="3">Spo0E like sporulation regulatory protein</fullName>
    </recommendedName>
</protein>
<accession>A0A1W2F7L6</accession>
<dbReference type="GO" id="GO:0043937">
    <property type="term" value="P:regulation of sporulation"/>
    <property type="evidence" value="ECO:0007669"/>
    <property type="project" value="InterPro"/>
</dbReference>
<dbReference type="STRING" id="112901.SAMN04488500_1552"/>
<sequence length="52" mass="6267">MCDLKELWKKVERLQEIMNEAIRNKGVNSPDAIRAIQELRNKMQEYNNLVHR</sequence>
<dbReference type="EMBL" id="FWXI01000055">
    <property type="protein sequence ID" value="SMD17921.1"/>
    <property type="molecule type" value="Genomic_DNA"/>
</dbReference>
<dbReference type="AlphaFoldDB" id="A0A1W2F7L6"/>
<reference evidence="1 2" key="1">
    <citation type="submission" date="2017-04" db="EMBL/GenBank/DDBJ databases">
        <authorList>
            <person name="Afonso C.L."/>
            <person name="Miller P.J."/>
            <person name="Scott M.A."/>
            <person name="Spackman E."/>
            <person name="Goraichik I."/>
            <person name="Dimitrov K.M."/>
            <person name="Suarez D.L."/>
            <person name="Swayne D.E."/>
        </authorList>
    </citation>
    <scope>NUCLEOTIDE SEQUENCE [LARGE SCALE GENOMIC DNA]</scope>
    <source>
        <strain evidence="1 2">DSM 5090</strain>
    </source>
</reference>